<dbReference type="PATRIC" id="fig|1612624.7.peg.4276"/>
<dbReference type="SUPFAM" id="SSF53300">
    <property type="entry name" value="vWA-like"/>
    <property type="match status" value="1"/>
</dbReference>
<comment type="caution">
    <text evidence="2">The sequence shown here is derived from an EMBL/GenBank/DDBJ whole genome shotgun (WGS) entry which is preliminary data.</text>
</comment>
<reference evidence="2 3" key="1">
    <citation type="journal article" date="2016" name="Syst. Appl. Microbiol.">
        <title>Pararhizobium polonicum sp. nov. isolated from tumors on stone fruit rootstocks.</title>
        <authorList>
            <person name="Pulawska J."/>
            <person name="Kuzmanovic N."/>
            <person name="Willems A."/>
            <person name="Pothier J.F."/>
        </authorList>
    </citation>
    <scope>NUCLEOTIDE SEQUENCE [LARGE SCALE GENOMIC DNA]</scope>
    <source>
        <strain evidence="2 3">F5.1</strain>
    </source>
</reference>
<dbReference type="STRING" id="1612624.ADU59_11945"/>
<keyword evidence="3" id="KW-1185">Reference proteome</keyword>
<dbReference type="Gene3D" id="3.40.50.410">
    <property type="entry name" value="von Willebrand factor, type A domain"/>
    <property type="match status" value="1"/>
</dbReference>
<dbReference type="EMBL" id="LGLV01000007">
    <property type="protein sequence ID" value="OBZ95292.1"/>
    <property type="molecule type" value="Genomic_DNA"/>
</dbReference>
<feature type="domain" description="VWFA" evidence="1">
    <location>
        <begin position="175"/>
        <end position="405"/>
    </location>
</feature>
<name>A0A1C7P1Z1_9HYPH</name>
<dbReference type="Pfam" id="PF00092">
    <property type="entry name" value="VWA"/>
    <property type="match status" value="1"/>
</dbReference>
<evidence type="ECO:0000313" key="2">
    <source>
        <dbReference type="EMBL" id="OBZ95292.1"/>
    </source>
</evidence>
<protein>
    <recommendedName>
        <fullName evidence="1">VWFA domain-containing protein</fullName>
    </recommendedName>
</protein>
<evidence type="ECO:0000313" key="3">
    <source>
        <dbReference type="Proteomes" id="UP000093111"/>
    </source>
</evidence>
<dbReference type="PROSITE" id="PS50234">
    <property type="entry name" value="VWFA"/>
    <property type="match status" value="1"/>
</dbReference>
<organism evidence="2 3">
    <name type="scientific">Pararhizobium polonicum</name>
    <dbReference type="NCBI Taxonomy" id="1612624"/>
    <lineage>
        <taxon>Bacteria</taxon>
        <taxon>Pseudomonadati</taxon>
        <taxon>Pseudomonadota</taxon>
        <taxon>Alphaproteobacteria</taxon>
        <taxon>Hyphomicrobiales</taxon>
        <taxon>Rhizobiaceae</taxon>
        <taxon>Rhizobium/Agrobacterium group</taxon>
        <taxon>Pararhizobium</taxon>
    </lineage>
</organism>
<dbReference type="InterPro" id="IPR002035">
    <property type="entry name" value="VWF_A"/>
</dbReference>
<dbReference type="OrthoDB" id="7522752at2"/>
<dbReference type="Pfam" id="PF13400">
    <property type="entry name" value="Tad"/>
    <property type="match status" value="1"/>
</dbReference>
<evidence type="ECO:0000259" key="1">
    <source>
        <dbReference type="PROSITE" id="PS50234"/>
    </source>
</evidence>
<dbReference type="InterPro" id="IPR028087">
    <property type="entry name" value="Tad_N"/>
</dbReference>
<sequence>MAKRSLLLQSCSKFTGDRRGNFGMMTALLLPVLLASGGVAIDLTNMMMAKNHLQDATDAAALAASSALANQTSTQAQAKLMAKDFVKAQMQNWKSSSMTPEELAAFNEAFSATVVDIEEQTVTVGMGNSKTYNVQVSSSFSVPLNSMTQLLGMKQTTIGTTSKSIGATEAKNALSMFLVLDRSGSMAWKTNAIDTTSKSCYTYQESDWPRATWSTPCYVAKITSLKLAVGNLLAQLKTADPDSKYVRTASVSYSSQKDNTGALAWGTASALSYVNLLTAEGGTDSSGAFKAALAALTLPKTDKSSEEKLHEAKNGQTDPKKYIVFMTDGENNFYGGKQGTGNDTKSDNDTKLACESARTNKIEVFTVAFMAPTRGQTLLRYCATDASHYFQAENSAALISAFKTIGEKASNLTVRLTQ</sequence>
<dbReference type="InterPro" id="IPR036465">
    <property type="entry name" value="vWFA_dom_sf"/>
</dbReference>
<proteinExistence type="predicted"/>
<dbReference type="AlphaFoldDB" id="A0A1C7P1Z1"/>
<accession>A0A1C7P1Z1</accession>
<dbReference type="Proteomes" id="UP000093111">
    <property type="component" value="Unassembled WGS sequence"/>
</dbReference>
<gene>
    <name evidence="2" type="ORF">ADU59_11945</name>
</gene>